<evidence type="ECO:0000256" key="1">
    <source>
        <dbReference type="SAM" id="SignalP"/>
    </source>
</evidence>
<feature type="signal peptide" evidence="1">
    <location>
        <begin position="1"/>
        <end position="22"/>
    </location>
</feature>
<evidence type="ECO:0000313" key="2">
    <source>
        <dbReference type="EnsemblFungi" id="FOXG_17249P0"/>
    </source>
</evidence>
<name>A0A0C4DIL6_FUSOF</name>
<evidence type="ECO:0000313" key="3">
    <source>
        <dbReference type="Proteomes" id="UP000002489"/>
    </source>
</evidence>
<proteinExistence type="predicted"/>
<protein>
    <submittedName>
        <fullName evidence="2">Uncharacterized protein</fullName>
    </submittedName>
</protein>
<feature type="chain" id="PRO_5002170114" evidence="1">
    <location>
        <begin position="23"/>
        <end position="127"/>
    </location>
</feature>
<dbReference type="EnsemblFungi" id="FOXG_17249T0">
    <property type="protein sequence ID" value="FOXG_17249P0"/>
    <property type="gene ID" value="FOXG_17249"/>
</dbReference>
<keyword evidence="1" id="KW-0732">Signal</keyword>
<dbReference type="Proteomes" id="UP000002489">
    <property type="component" value="Unassembled WGS sequence"/>
</dbReference>
<reference evidence="3" key="1">
    <citation type="journal article" date="2012" name="Mol. Plant Microbe Interact.">
        <title>A highly conserved effector in Fusarium oxysporum is required for full virulence on Arabidopsis.</title>
        <authorList>
            <person name="Thatcher L.F."/>
            <person name="Gardiner D.M."/>
            <person name="Kazan K."/>
            <person name="Manners J."/>
        </authorList>
    </citation>
    <scope>NUCLEOTIDE SEQUENCE [LARGE SCALE GENOMIC DNA]</scope>
    <source>
        <strain evidence="3">Fo5176</strain>
    </source>
</reference>
<dbReference type="AlphaFoldDB" id="A0A0C4DIL6"/>
<reference evidence="2" key="2">
    <citation type="submission" date="2025-08" db="UniProtKB">
        <authorList>
            <consortium name="EnsemblFungi"/>
        </authorList>
    </citation>
    <scope>IDENTIFICATION</scope>
    <source>
        <strain evidence="2">4287 / CBS 123668 / FGSC 9935 / NRRL 34936</strain>
    </source>
</reference>
<sequence>MSSLLFVDALFWCDAIVYKVVSFTTVSTNWLSMTVASKVVAPERLTLSGPVGFVNQSGRAAAEKRPESLCRLQKGHKQILGQGVIRELSRRAYVNRREPGLDFYLVADDAVTIHLIAVKVGQFYRKG</sequence>
<organism evidence="2 3">
    <name type="scientific">Fusarium oxysporum (strain Fo5176)</name>
    <name type="common">Fusarium vascular wilt</name>
    <dbReference type="NCBI Taxonomy" id="660025"/>
    <lineage>
        <taxon>Eukaryota</taxon>
        <taxon>Fungi</taxon>
        <taxon>Dikarya</taxon>
        <taxon>Ascomycota</taxon>
        <taxon>Pezizomycotina</taxon>
        <taxon>Sordariomycetes</taxon>
        <taxon>Hypocreomycetidae</taxon>
        <taxon>Hypocreales</taxon>
        <taxon>Nectriaceae</taxon>
        <taxon>Fusarium</taxon>
        <taxon>Fusarium oxysporum species complex</taxon>
    </lineage>
</organism>
<accession>A0A0C4DIL6</accession>